<gene>
    <name evidence="11" type="ordered locus">Bacsa_2127</name>
</gene>
<evidence type="ECO:0000256" key="7">
    <source>
        <dbReference type="SAM" id="Phobius"/>
    </source>
</evidence>
<dbReference type="KEGG" id="bsa:Bacsa_2127"/>
<dbReference type="HOGENOM" id="CLU_042247_0_0_10"/>
<reference evidence="11 12" key="1">
    <citation type="journal article" date="2011" name="Stand. Genomic Sci.">
        <title>Complete genome sequence of Bacteroides salanitronis type strain (BL78).</title>
        <authorList>
            <person name="Gronow S."/>
            <person name="Held B."/>
            <person name="Lucas S."/>
            <person name="Lapidus A."/>
            <person name="Del Rio T.G."/>
            <person name="Nolan M."/>
            <person name="Tice H."/>
            <person name="Deshpande S."/>
            <person name="Cheng J.F."/>
            <person name="Pitluck S."/>
            <person name="Liolios K."/>
            <person name="Pagani I."/>
            <person name="Ivanova N."/>
            <person name="Mavromatis K."/>
            <person name="Pati A."/>
            <person name="Tapia R."/>
            <person name="Han C."/>
            <person name="Goodwin L."/>
            <person name="Chen A."/>
            <person name="Palaniappan K."/>
            <person name="Land M."/>
            <person name="Hauser L."/>
            <person name="Chang Y.J."/>
            <person name="Jeffries C.D."/>
            <person name="Brambilla E.M."/>
            <person name="Rohde M."/>
            <person name="Goker M."/>
            <person name="Detter J.C."/>
            <person name="Woyke T."/>
            <person name="Bristow J."/>
            <person name="Markowitz V."/>
            <person name="Hugenholtz P."/>
            <person name="Kyrpides N.C."/>
            <person name="Klenk H.P."/>
            <person name="Eisen J.A."/>
        </authorList>
    </citation>
    <scope>NUCLEOTIDE SEQUENCE [LARGE SCALE GENOMIC DNA]</scope>
    <source>
        <strain evidence="11 12">DSM 18170</strain>
    </source>
</reference>
<feature type="domain" description="RNA polymerase sigma-70 region 2" evidence="8">
    <location>
        <begin position="21"/>
        <end position="84"/>
    </location>
</feature>
<feature type="domain" description="Outer membrane protein beta-barrel" evidence="10">
    <location>
        <begin position="340"/>
        <end position="481"/>
    </location>
</feature>
<evidence type="ECO:0000256" key="4">
    <source>
        <dbReference type="ARBA" id="ARBA00023082"/>
    </source>
</evidence>
<protein>
    <submittedName>
        <fullName evidence="11">RNA polymerase, sigma-24 subunit, ECF subfamily</fullName>
    </submittedName>
</protein>
<keyword evidence="7" id="KW-0472">Membrane</keyword>
<evidence type="ECO:0000256" key="5">
    <source>
        <dbReference type="ARBA" id="ARBA00023163"/>
    </source>
</evidence>
<dbReference type="STRING" id="667015.Bacsa_2127"/>
<evidence type="ECO:0000256" key="2">
    <source>
        <dbReference type="ARBA" id="ARBA00022729"/>
    </source>
</evidence>
<feature type="transmembrane region" description="Helical" evidence="7">
    <location>
        <begin position="174"/>
        <end position="195"/>
    </location>
</feature>
<dbReference type="InterPro" id="IPR007627">
    <property type="entry name" value="RNA_pol_sigma70_r2"/>
</dbReference>
<dbReference type="Gene3D" id="1.10.10.10">
    <property type="entry name" value="Winged helix-like DNA-binding domain superfamily/Winged helix DNA-binding domain"/>
    <property type="match status" value="1"/>
</dbReference>
<dbReference type="RefSeq" id="WP_013618111.1">
    <property type="nucleotide sequence ID" value="NC_015164.1"/>
</dbReference>
<dbReference type="OrthoDB" id="1056775at2"/>
<dbReference type="SUPFAM" id="SSF56925">
    <property type="entry name" value="OMPA-like"/>
    <property type="match status" value="1"/>
</dbReference>
<dbReference type="EMBL" id="CP002530">
    <property type="protein sequence ID" value="ADY36682.1"/>
    <property type="molecule type" value="Genomic_DNA"/>
</dbReference>
<organism evidence="11 12">
    <name type="scientific">Phocaeicola salanitronis (strain DSM 18170 / JCM 13657 / CCUG 60908 / BL78)</name>
    <name type="common">Bacteroides salanitronis</name>
    <dbReference type="NCBI Taxonomy" id="667015"/>
    <lineage>
        <taxon>Bacteria</taxon>
        <taxon>Pseudomonadati</taxon>
        <taxon>Bacteroidota</taxon>
        <taxon>Bacteroidia</taxon>
        <taxon>Bacteroidales</taxon>
        <taxon>Bacteroidaceae</taxon>
        <taxon>Phocaeicola</taxon>
    </lineage>
</organism>
<feature type="compositionally biased region" description="Polar residues" evidence="6">
    <location>
        <begin position="272"/>
        <end position="281"/>
    </location>
</feature>
<dbReference type="InterPro" id="IPR014284">
    <property type="entry name" value="RNA_pol_sigma-70_dom"/>
</dbReference>
<keyword evidence="5" id="KW-0804">Transcription</keyword>
<dbReference type="Gene3D" id="1.10.1740.10">
    <property type="match status" value="1"/>
</dbReference>
<proteinExistence type="inferred from homology"/>
<evidence type="ECO:0000256" key="1">
    <source>
        <dbReference type="ARBA" id="ARBA00010641"/>
    </source>
</evidence>
<dbReference type="Pfam" id="PF13505">
    <property type="entry name" value="OMP_b-brl"/>
    <property type="match status" value="1"/>
</dbReference>
<dbReference type="AlphaFoldDB" id="F0R466"/>
<feature type="region of interest" description="Disordered" evidence="6">
    <location>
        <begin position="233"/>
        <end position="281"/>
    </location>
</feature>
<name>F0R466_PHOSB</name>
<sequence>MSNEELIELCKQRDEQALSLLYTTYVHKMRKICCQYVADKEIVNDLLHDGFIIIFTSISDLRSPDKLESWMGKIMKNISLKYLEQCRSVVTKPLDDIKEDEEPLALSYDANEIPTYNTILEIIERLPKGYRHIFKLAVLEGLSHKEIARLLKIAPHSSSSQLSRAKDMLRKLLIQYRIVAGLLALSSIISLYIFLYTPKKQSKPKLTSTDKPQKEQQVETILLSDSNIYASNPRHAHAEPQETIETKQEMVSQDNPTEKKDSTSLPERKTTDNQYAISDKNTPYGMMPSYVSNSKKNWTLSLSYSGGEKHTDAHKRFIPSDDIISGEPKEELKKSHHRMPVTFSLTLHKNINERWGGEIGLQYTHLRSDFTIIGDNRMEGIQKINYIGIPLKGTLNIWKQKSFSIYTSAGITLDIPVESTFEKSVWENGQLILRQKNNLYPSLQWSTSFGIGIQYQLAPNIGIYAEPNLHYYFNNGDNIETIRTEKPLNVTLPIGIRFSW</sequence>
<dbReference type="GO" id="GO:0003677">
    <property type="term" value="F:DNA binding"/>
    <property type="evidence" value="ECO:0007669"/>
    <property type="project" value="InterPro"/>
</dbReference>
<dbReference type="GO" id="GO:0016987">
    <property type="term" value="F:sigma factor activity"/>
    <property type="evidence" value="ECO:0007669"/>
    <property type="project" value="UniProtKB-KW"/>
</dbReference>
<dbReference type="InterPro" id="IPR027385">
    <property type="entry name" value="Beta-barrel_OMP"/>
</dbReference>
<feature type="compositionally biased region" description="Basic and acidic residues" evidence="6">
    <location>
        <begin position="236"/>
        <end position="248"/>
    </location>
</feature>
<dbReference type="NCBIfam" id="TIGR02937">
    <property type="entry name" value="sigma70-ECF"/>
    <property type="match status" value="1"/>
</dbReference>
<dbReference type="InterPro" id="IPR039425">
    <property type="entry name" value="RNA_pol_sigma-70-like"/>
</dbReference>
<dbReference type="InterPro" id="IPR013249">
    <property type="entry name" value="RNA_pol_sigma70_r4_t2"/>
</dbReference>
<dbReference type="Proteomes" id="UP000007486">
    <property type="component" value="Chromosome"/>
</dbReference>
<keyword evidence="4" id="KW-0731">Sigma factor</keyword>
<evidence type="ECO:0000313" key="12">
    <source>
        <dbReference type="Proteomes" id="UP000007486"/>
    </source>
</evidence>
<dbReference type="PANTHER" id="PTHR43133">
    <property type="entry name" value="RNA POLYMERASE ECF-TYPE SIGMA FACTO"/>
    <property type="match status" value="1"/>
</dbReference>
<dbReference type="eggNOG" id="COG1595">
    <property type="taxonomic scope" value="Bacteria"/>
</dbReference>
<feature type="compositionally biased region" description="Basic and acidic residues" evidence="6">
    <location>
        <begin position="256"/>
        <end position="271"/>
    </location>
</feature>
<evidence type="ECO:0000313" key="11">
    <source>
        <dbReference type="EMBL" id="ADY36682.1"/>
    </source>
</evidence>
<keyword evidence="7" id="KW-1133">Transmembrane helix</keyword>
<feature type="domain" description="RNA polymerase sigma factor 70 region 4 type 2" evidence="9">
    <location>
        <begin position="118"/>
        <end position="168"/>
    </location>
</feature>
<keyword evidence="3" id="KW-0805">Transcription regulation</keyword>
<comment type="similarity">
    <text evidence="1">Belongs to the sigma-70 factor family. ECF subfamily.</text>
</comment>
<dbReference type="InterPro" id="IPR013325">
    <property type="entry name" value="RNA_pol_sigma_r2"/>
</dbReference>
<evidence type="ECO:0000259" key="9">
    <source>
        <dbReference type="Pfam" id="PF08281"/>
    </source>
</evidence>
<accession>F0R466</accession>
<dbReference type="Gene3D" id="2.40.160.20">
    <property type="match status" value="1"/>
</dbReference>
<dbReference type="SUPFAM" id="SSF88946">
    <property type="entry name" value="Sigma2 domain of RNA polymerase sigma factors"/>
    <property type="match status" value="1"/>
</dbReference>
<dbReference type="Pfam" id="PF04542">
    <property type="entry name" value="Sigma70_r2"/>
    <property type="match status" value="1"/>
</dbReference>
<evidence type="ECO:0000259" key="10">
    <source>
        <dbReference type="Pfam" id="PF13505"/>
    </source>
</evidence>
<keyword evidence="7" id="KW-0812">Transmembrane</keyword>
<dbReference type="InterPro" id="IPR011250">
    <property type="entry name" value="OMP/PagP_B-barrel"/>
</dbReference>
<keyword evidence="2" id="KW-0732">Signal</keyword>
<keyword evidence="12" id="KW-1185">Reference proteome</keyword>
<dbReference type="GO" id="GO:0006352">
    <property type="term" value="P:DNA-templated transcription initiation"/>
    <property type="evidence" value="ECO:0007669"/>
    <property type="project" value="InterPro"/>
</dbReference>
<dbReference type="SUPFAM" id="SSF88659">
    <property type="entry name" value="Sigma3 and sigma4 domains of RNA polymerase sigma factors"/>
    <property type="match status" value="1"/>
</dbReference>
<dbReference type="PANTHER" id="PTHR43133:SF46">
    <property type="entry name" value="RNA POLYMERASE SIGMA-70 FACTOR ECF SUBFAMILY"/>
    <property type="match status" value="1"/>
</dbReference>
<evidence type="ECO:0000256" key="6">
    <source>
        <dbReference type="SAM" id="MobiDB-lite"/>
    </source>
</evidence>
<evidence type="ECO:0000256" key="3">
    <source>
        <dbReference type="ARBA" id="ARBA00023015"/>
    </source>
</evidence>
<evidence type="ECO:0000259" key="8">
    <source>
        <dbReference type="Pfam" id="PF04542"/>
    </source>
</evidence>
<dbReference type="InterPro" id="IPR013324">
    <property type="entry name" value="RNA_pol_sigma_r3/r4-like"/>
</dbReference>
<dbReference type="Pfam" id="PF08281">
    <property type="entry name" value="Sigma70_r4_2"/>
    <property type="match status" value="1"/>
</dbReference>
<dbReference type="InterPro" id="IPR036388">
    <property type="entry name" value="WH-like_DNA-bd_sf"/>
</dbReference>